<comment type="similarity">
    <text evidence="1">Belongs to the short-chain dehydrogenases/reductases (SDR) family.</text>
</comment>
<keyword evidence="4" id="KW-0414">Isoprene biosynthesis</keyword>
<dbReference type="EMBL" id="QRCT01000051">
    <property type="protein sequence ID" value="RDU21865.1"/>
    <property type="molecule type" value="Genomic_DNA"/>
</dbReference>
<dbReference type="InterPro" id="IPR036291">
    <property type="entry name" value="NAD(P)-bd_dom_sf"/>
</dbReference>
<dbReference type="Gene3D" id="3.40.50.720">
    <property type="entry name" value="NAD(P)-binding Rossmann-like Domain"/>
    <property type="match status" value="1"/>
</dbReference>
<dbReference type="SUPFAM" id="SSF53448">
    <property type="entry name" value="Nucleotide-diphospho-sugar transferases"/>
    <property type="match status" value="1"/>
</dbReference>
<evidence type="ECO:0000313" key="5">
    <source>
        <dbReference type="EMBL" id="RDU21865.1"/>
    </source>
</evidence>
<dbReference type="PANTHER" id="PTHR32125">
    <property type="entry name" value="2-C-METHYL-D-ERYTHRITOL 4-PHOSPHATE CYTIDYLYLTRANSFERASE, CHLOROPLASTIC"/>
    <property type="match status" value="1"/>
</dbReference>
<proteinExistence type="inferred from homology"/>
<dbReference type="Pfam" id="PF00106">
    <property type="entry name" value="adh_short"/>
    <property type="match status" value="1"/>
</dbReference>
<protein>
    <submittedName>
        <fullName evidence="5">2-C-methyl-D-erythritol 4-phosphate cytidylyltransferase</fullName>
        <ecNumber evidence="5">2.7.7.60</ecNumber>
    </submittedName>
</protein>
<dbReference type="GO" id="GO:0008299">
    <property type="term" value="P:isoprenoid biosynthetic process"/>
    <property type="evidence" value="ECO:0007669"/>
    <property type="project" value="UniProtKB-KW"/>
</dbReference>
<organism evidence="5 6">
    <name type="scientific">Anaerosacchariphilus polymeriproducens</name>
    <dbReference type="NCBI Taxonomy" id="1812858"/>
    <lineage>
        <taxon>Bacteria</taxon>
        <taxon>Bacillati</taxon>
        <taxon>Bacillota</taxon>
        <taxon>Clostridia</taxon>
        <taxon>Lachnospirales</taxon>
        <taxon>Lachnospiraceae</taxon>
        <taxon>Anaerosacchariphilus</taxon>
    </lineage>
</organism>
<dbReference type="RefSeq" id="WP_115483597.1">
    <property type="nucleotide sequence ID" value="NZ_QRCT01000051.1"/>
</dbReference>
<accession>A0A371AQL3</accession>
<dbReference type="PIRSF" id="PIRSF036586">
    <property type="entry name" value="CDP-ribitol_syn"/>
    <property type="match status" value="1"/>
</dbReference>
<dbReference type="AlphaFoldDB" id="A0A371AQL3"/>
<evidence type="ECO:0000256" key="2">
    <source>
        <dbReference type="ARBA" id="ARBA00022679"/>
    </source>
</evidence>
<dbReference type="InterPro" id="IPR002347">
    <property type="entry name" value="SDR_fam"/>
</dbReference>
<dbReference type="InterPro" id="IPR012115">
    <property type="entry name" value="CDP-ribitol_syn"/>
</dbReference>
<dbReference type="InterPro" id="IPR001228">
    <property type="entry name" value="IspD"/>
</dbReference>
<evidence type="ECO:0000256" key="4">
    <source>
        <dbReference type="ARBA" id="ARBA00023229"/>
    </source>
</evidence>
<dbReference type="CDD" id="cd05233">
    <property type="entry name" value="SDR_c"/>
    <property type="match status" value="1"/>
</dbReference>
<dbReference type="InterPro" id="IPR029044">
    <property type="entry name" value="Nucleotide-diphossugar_trans"/>
</dbReference>
<dbReference type="GO" id="GO:0050518">
    <property type="term" value="F:2-C-methyl-D-erythritol 4-phosphate cytidylyltransferase activity"/>
    <property type="evidence" value="ECO:0007669"/>
    <property type="project" value="UniProtKB-EC"/>
</dbReference>
<dbReference type="Pfam" id="PF01128">
    <property type="entry name" value="IspD"/>
    <property type="match status" value="1"/>
</dbReference>
<dbReference type="Gene3D" id="3.90.550.10">
    <property type="entry name" value="Spore Coat Polysaccharide Biosynthesis Protein SpsA, Chain A"/>
    <property type="match status" value="1"/>
</dbReference>
<dbReference type="Proteomes" id="UP000255036">
    <property type="component" value="Unassembled WGS sequence"/>
</dbReference>
<dbReference type="InterPro" id="IPR020904">
    <property type="entry name" value="Sc_DH/Rdtase_CS"/>
</dbReference>
<dbReference type="CDD" id="cd02516">
    <property type="entry name" value="CDP-ME_synthetase"/>
    <property type="match status" value="1"/>
</dbReference>
<dbReference type="SUPFAM" id="SSF51735">
    <property type="entry name" value="NAD(P)-binding Rossmann-fold domains"/>
    <property type="match status" value="1"/>
</dbReference>
<dbReference type="EC" id="2.7.7.60" evidence="5"/>
<dbReference type="InterPro" id="IPR050088">
    <property type="entry name" value="IspD/TarI_cytidylyltransf_bact"/>
</dbReference>
<dbReference type="OrthoDB" id="9806837at2"/>
<dbReference type="PRINTS" id="PR00081">
    <property type="entry name" value="GDHRDH"/>
</dbReference>
<evidence type="ECO:0000313" key="6">
    <source>
        <dbReference type="Proteomes" id="UP000255036"/>
    </source>
</evidence>
<dbReference type="NCBIfam" id="TIGR00453">
    <property type="entry name" value="ispD"/>
    <property type="match status" value="1"/>
</dbReference>
<dbReference type="FunFam" id="3.90.550.10:FF:000003">
    <property type="entry name" value="2-C-methyl-D-erythritol 4-phosphate cytidylyltransferase"/>
    <property type="match status" value="1"/>
</dbReference>
<dbReference type="InterPro" id="IPR034683">
    <property type="entry name" value="IspD/TarI"/>
</dbReference>
<name>A0A371AQL3_9FIRM</name>
<dbReference type="PANTHER" id="PTHR32125:SF4">
    <property type="entry name" value="2-C-METHYL-D-ERYTHRITOL 4-PHOSPHATE CYTIDYLYLTRANSFERASE, CHLOROPLASTIC"/>
    <property type="match status" value="1"/>
</dbReference>
<comment type="caution">
    <text evidence="5">The sequence shown here is derived from an EMBL/GenBank/DDBJ whole genome shotgun (WGS) entry which is preliminary data.</text>
</comment>
<keyword evidence="2 5" id="KW-0808">Transferase</keyword>
<evidence type="ECO:0000256" key="3">
    <source>
        <dbReference type="ARBA" id="ARBA00022695"/>
    </source>
</evidence>
<sequence>MRKTQMVILAGGSGNRFGSTIPKQYVKIAGKTILEHTIEKIEHSKYIDSIILVVSETYLDYVKNLVKKNGFQKVAQIITGGNTRQTSSYAGICACDEDTKNVLFHDAIRPFVSHSILEKTVQALEHYKAVDVAIPCADTLIQVDEENLITQIPERSRFRRGQTPQGFHLDLIGNAYQMYLEEENLSVTDDCGIIKHYQLADIYVVEGEEQNLKITYKEDAYLADKLFQIQSGTLLEDQEKRLMLKQQLKDKCGIVFGHTSGIGRDIFQMVSQSGGSVYGASRRSSTLKGFDGLDISEAEQVRDFLQGVYEKEGRIDYIVNCAGDLEIKELEDITVEEIDALVGVNYLGAVYVTKEAIPYLKMTQGSLVLFTSSSYTRGRASYSIYSSTKAAITNFVQAVAEETYEDKIRINVMNPERTDTPMRRKNFGDEPKETLCPSVKVAEETLLTLMADFTGQIVDVRR</sequence>
<evidence type="ECO:0000256" key="1">
    <source>
        <dbReference type="ARBA" id="ARBA00006484"/>
    </source>
</evidence>
<reference evidence="5 6" key="1">
    <citation type="submission" date="2018-07" db="EMBL/GenBank/DDBJ databases">
        <title>Anaerosacharophilus polymeroproducens gen. nov. sp. nov., an anaerobic bacterium isolated from salt field.</title>
        <authorList>
            <person name="Kim W."/>
            <person name="Yang S.-H."/>
            <person name="Oh J."/>
            <person name="Lee J.-H."/>
            <person name="Kwon K.K."/>
        </authorList>
    </citation>
    <scope>NUCLEOTIDE SEQUENCE [LARGE SCALE GENOMIC DNA]</scope>
    <source>
        <strain evidence="5 6">MCWD5</strain>
    </source>
</reference>
<gene>
    <name evidence="5" type="primary">ispD</name>
    <name evidence="5" type="ORF">DWV06_17950</name>
</gene>
<dbReference type="PROSITE" id="PS00061">
    <property type="entry name" value="ADH_SHORT"/>
    <property type="match status" value="1"/>
</dbReference>
<keyword evidence="6" id="KW-1185">Reference proteome</keyword>
<keyword evidence="3 5" id="KW-0548">Nucleotidyltransferase</keyword>